<reference evidence="2 3" key="1">
    <citation type="submission" date="2019-05" db="EMBL/GenBank/DDBJ databases">
        <title>Another draft genome of Portunus trituberculatus and its Hox gene families provides insights of decapod evolution.</title>
        <authorList>
            <person name="Jeong J.-H."/>
            <person name="Song I."/>
            <person name="Kim S."/>
            <person name="Choi T."/>
            <person name="Kim D."/>
            <person name="Ryu S."/>
            <person name="Kim W."/>
        </authorList>
    </citation>
    <scope>NUCLEOTIDE SEQUENCE [LARGE SCALE GENOMIC DNA]</scope>
    <source>
        <tissue evidence="2">Muscle</tissue>
    </source>
</reference>
<evidence type="ECO:0000313" key="2">
    <source>
        <dbReference type="EMBL" id="MPD04106.1"/>
    </source>
</evidence>
<feature type="region of interest" description="Disordered" evidence="1">
    <location>
        <begin position="112"/>
        <end position="146"/>
    </location>
</feature>
<accession>A0A5B7KBA8</accession>
<sequence length="213" mass="23902">MAGRQRDGRVALGAARTCRSLAMKHRNFRAATPNASLVVYCGRTEHLTRFLVNNLHAKFSVQCRGDVTHARVATRRLGAVYVASSPCVAFQTSSLRSFPTLLRPETEGYASGLLEGKREEKKGEQLSPEKEEKGEKKKKKKRKERRKSLKVQNCRIWVDGRWVVAVVRSHLPPHTCPTNEAVPVMNVEAHCGGILRRARKHEQESSVCACVLF</sequence>
<evidence type="ECO:0000256" key="1">
    <source>
        <dbReference type="SAM" id="MobiDB-lite"/>
    </source>
</evidence>
<organism evidence="2 3">
    <name type="scientific">Portunus trituberculatus</name>
    <name type="common">Swimming crab</name>
    <name type="synonym">Neptunus trituberculatus</name>
    <dbReference type="NCBI Taxonomy" id="210409"/>
    <lineage>
        <taxon>Eukaryota</taxon>
        <taxon>Metazoa</taxon>
        <taxon>Ecdysozoa</taxon>
        <taxon>Arthropoda</taxon>
        <taxon>Crustacea</taxon>
        <taxon>Multicrustacea</taxon>
        <taxon>Malacostraca</taxon>
        <taxon>Eumalacostraca</taxon>
        <taxon>Eucarida</taxon>
        <taxon>Decapoda</taxon>
        <taxon>Pleocyemata</taxon>
        <taxon>Brachyura</taxon>
        <taxon>Eubrachyura</taxon>
        <taxon>Portunoidea</taxon>
        <taxon>Portunidae</taxon>
        <taxon>Portuninae</taxon>
        <taxon>Portunus</taxon>
    </lineage>
</organism>
<name>A0A5B7KBA8_PORTR</name>
<feature type="compositionally biased region" description="Basic residues" evidence="1">
    <location>
        <begin position="136"/>
        <end position="146"/>
    </location>
</feature>
<comment type="caution">
    <text evidence="2">The sequence shown here is derived from an EMBL/GenBank/DDBJ whole genome shotgun (WGS) entry which is preliminary data.</text>
</comment>
<dbReference type="AlphaFoldDB" id="A0A5B7KBA8"/>
<protein>
    <submittedName>
        <fullName evidence="2">Uncharacterized protein</fullName>
    </submittedName>
</protein>
<dbReference type="EMBL" id="VSRR010139438">
    <property type="protein sequence ID" value="MPD04106.1"/>
    <property type="molecule type" value="Genomic_DNA"/>
</dbReference>
<gene>
    <name evidence="2" type="ORF">E2C01_099777</name>
</gene>
<dbReference type="Proteomes" id="UP000324222">
    <property type="component" value="Unassembled WGS sequence"/>
</dbReference>
<proteinExistence type="predicted"/>
<keyword evidence="3" id="KW-1185">Reference proteome</keyword>
<feature type="compositionally biased region" description="Basic and acidic residues" evidence="1">
    <location>
        <begin position="115"/>
        <end position="135"/>
    </location>
</feature>
<evidence type="ECO:0000313" key="3">
    <source>
        <dbReference type="Proteomes" id="UP000324222"/>
    </source>
</evidence>